<evidence type="ECO:0008006" key="5">
    <source>
        <dbReference type="Google" id="ProtNLM"/>
    </source>
</evidence>
<dbReference type="RefSeq" id="WP_263745263.1">
    <property type="nucleotide sequence ID" value="NZ_JAOWRF010000141.1"/>
</dbReference>
<name>A0ABT3AX86_9CYAN</name>
<accession>A0ABT3AX86</accession>
<proteinExistence type="predicted"/>
<organism evidence="3 4">
    <name type="scientific">Plectonema radiosum NIES-515</name>
    <dbReference type="NCBI Taxonomy" id="2986073"/>
    <lineage>
        <taxon>Bacteria</taxon>
        <taxon>Bacillati</taxon>
        <taxon>Cyanobacteriota</taxon>
        <taxon>Cyanophyceae</taxon>
        <taxon>Oscillatoriophycideae</taxon>
        <taxon>Oscillatoriales</taxon>
        <taxon>Microcoleaceae</taxon>
        <taxon>Plectonema</taxon>
    </lineage>
</organism>
<keyword evidence="4" id="KW-1185">Reference proteome</keyword>
<feature type="chain" id="PRO_5047294023" description="Filamentous hemagglutinin outer membrane protein" evidence="2">
    <location>
        <begin position="45"/>
        <end position="137"/>
    </location>
</feature>
<feature type="region of interest" description="Disordered" evidence="1">
    <location>
        <begin position="79"/>
        <end position="105"/>
    </location>
</feature>
<reference evidence="3 4" key="1">
    <citation type="submission" date="2022-10" db="EMBL/GenBank/DDBJ databases">
        <title>Identification of biosynthetic pathway for the production of the potent trypsin inhibitor radiosumin.</title>
        <authorList>
            <person name="Fewer D.P."/>
            <person name="Delbaje E."/>
            <person name="Ouyang X."/>
            <person name="Agostino P.D."/>
            <person name="Wahlsten M."/>
            <person name="Jokela J."/>
            <person name="Permi P."/>
            <person name="Haapaniemi E."/>
            <person name="Koistinen H."/>
        </authorList>
    </citation>
    <scope>NUCLEOTIDE SEQUENCE [LARGE SCALE GENOMIC DNA]</scope>
    <source>
        <strain evidence="3 4">NIES-515</strain>
    </source>
</reference>
<keyword evidence="2" id="KW-0732">Signal</keyword>
<gene>
    <name evidence="3" type="ORF">OGM63_09455</name>
</gene>
<comment type="caution">
    <text evidence="3">The sequence shown here is derived from an EMBL/GenBank/DDBJ whole genome shotgun (WGS) entry which is preliminary data.</text>
</comment>
<feature type="compositionally biased region" description="Polar residues" evidence="1">
    <location>
        <begin position="91"/>
        <end position="105"/>
    </location>
</feature>
<dbReference type="EMBL" id="JAOWRF010000141">
    <property type="protein sequence ID" value="MCV3213734.1"/>
    <property type="molecule type" value="Genomic_DNA"/>
</dbReference>
<feature type="signal peptide" evidence="2">
    <location>
        <begin position="1"/>
        <end position="44"/>
    </location>
</feature>
<evidence type="ECO:0000256" key="2">
    <source>
        <dbReference type="SAM" id="SignalP"/>
    </source>
</evidence>
<evidence type="ECO:0000313" key="4">
    <source>
        <dbReference type="Proteomes" id="UP001526143"/>
    </source>
</evidence>
<sequence length="137" mass="15106">MLLEQRLMEITKKFQIGFKNMLKKTYAFTLLAAAMIIAPSAAFAGDSGTRQELNQSATSINNSRVNQGASQTSYQYRSNRAGSRYGGYNNCPGNQQSQGSNQRINQNGVAIDDSVVSQRADQTNLQRQVGAAQRYCR</sequence>
<evidence type="ECO:0000256" key="1">
    <source>
        <dbReference type="SAM" id="MobiDB-lite"/>
    </source>
</evidence>
<dbReference type="Proteomes" id="UP001526143">
    <property type="component" value="Unassembled WGS sequence"/>
</dbReference>
<evidence type="ECO:0000313" key="3">
    <source>
        <dbReference type="EMBL" id="MCV3213734.1"/>
    </source>
</evidence>
<protein>
    <recommendedName>
        <fullName evidence="5">Filamentous hemagglutinin outer membrane protein</fullName>
    </recommendedName>
</protein>